<dbReference type="Proteomes" id="UP000317894">
    <property type="component" value="Unassembled WGS sequence"/>
</dbReference>
<keyword evidence="1" id="KW-0812">Transmembrane</keyword>
<feature type="transmembrane region" description="Helical" evidence="1">
    <location>
        <begin position="12"/>
        <end position="35"/>
    </location>
</feature>
<feature type="transmembrane region" description="Helical" evidence="1">
    <location>
        <begin position="139"/>
        <end position="157"/>
    </location>
</feature>
<comment type="caution">
    <text evidence="2">The sequence shown here is derived from an EMBL/GenBank/DDBJ whole genome shotgun (WGS) entry which is preliminary data.</text>
</comment>
<dbReference type="Pfam" id="PF11335">
    <property type="entry name" value="DUF3137"/>
    <property type="match status" value="1"/>
</dbReference>
<organism evidence="2 3">
    <name type="scientific">Glacieibacterium frigidum</name>
    <dbReference type="NCBI Taxonomy" id="2593303"/>
    <lineage>
        <taxon>Bacteria</taxon>
        <taxon>Pseudomonadati</taxon>
        <taxon>Pseudomonadota</taxon>
        <taxon>Alphaproteobacteria</taxon>
        <taxon>Sphingomonadales</taxon>
        <taxon>Sphingosinicellaceae</taxon>
        <taxon>Glacieibacterium</taxon>
    </lineage>
</organism>
<feature type="transmembrane region" description="Helical" evidence="1">
    <location>
        <begin position="41"/>
        <end position="64"/>
    </location>
</feature>
<accession>A0A552UAB7</accession>
<dbReference type="OrthoDB" id="4960523at2"/>
<keyword evidence="1" id="KW-0472">Membrane</keyword>
<name>A0A552UAB7_9SPHN</name>
<protein>
    <submittedName>
        <fullName evidence="2">DUF3137 domain-containing protein</fullName>
    </submittedName>
</protein>
<dbReference type="AlphaFoldDB" id="A0A552UAB7"/>
<evidence type="ECO:0000313" key="3">
    <source>
        <dbReference type="Proteomes" id="UP000317894"/>
    </source>
</evidence>
<dbReference type="RefSeq" id="WP_144335334.1">
    <property type="nucleotide sequence ID" value="NZ_VJWA01000002.1"/>
</dbReference>
<evidence type="ECO:0000313" key="2">
    <source>
        <dbReference type="EMBL" id="TRW15165.1"/>
    </source>
</evidence>
<reference evidence="2 3" key="1">
    <citation type="submission" date="2019-07" db="EMBL/GenBank/DDBJ databases">
        <title>Novel species isolated from glacier.</title>
        <authorList>
            <person name="Liu Q."/>
            <person name="Xin Y.-H."/>
        </authorList>
    </citation>
    <scope>NUCLEOTIDE SEQUENCE [LARGE SCALE GENOMIC DNA]</scope>
    <source>
        <strain evidence="2 3">LB1R16</strain>
    </source>
</reference>
<keyword evidence="3" id="KW-1185">Reference proteome</keyword>
<gene>
    <name evidence="2" type="ORF">FMM06_16125</name>
</gene>
<sequence>MSDAATARGGTAKLVFTSALVAAVAVFVAAVIGSIHKSPGIGGILSGIFAGLFGGLLVMAGGAWMATKLAPKSAPAPAQSLLGEQLAAGLADVLTELEKTRVDLYTEAMERAKWRVPAGAVAGAAWWLRDQFETDPSGLFGLLMFVGIGAVAGYFWATASNSAKYTRLYKDKVLPKLAAGFGDISYRQAVPPDLEQLRREHVFEDFDESSATDELFGTYHGLDISILELSLHKRNGKNRRSVFNGLIAQITLPRGLKGTTAIIADEGVIGTVRDWMQSGPGTRVRVEDPEFEAGWQVYGTDQIGARALLTPAFMERFKALGQRAGFGKPLALAVDNRLLLALPSWSGALFKLPELSKPAANRELLVALHDAIGALLQTVDAVVDLDQTSRARVGRRTD</sequence>
<evidence type="ECO:0000256" key="1">
    <source>
        <dbReference type="SAM" id="Phobius"/>
    </source>
</evidence>
<dbReference type="EMBL" id="VJWA01000002">
    <property type="protein sequence ID" value="TRW15165.1"/>
    <property type="molecule type" value="Genomic_DNA"/>
</dbReference>
<proteinExistence type="predicted"/>
<keyword evidence="1" id="KW-1133">Transmembrane helix</keyword>
<dbReference type="InterPro" id="IPR021484">
    <property type="entry name" value="DUF3137"/>
</dbReference>